<keyword evidence="4" id="KW-1185">Reference proteome</keyword>
<protein>
    <submittedName>
        <fullName evidence="3">Uncharacterized protein</fullName>
    </submittedName>
</protein>
<feature type="transmembrane region" description="Helical" evidence="2">
    <location>
        <begin position="6"/>
        <end position="26"/>
    </location>
</feature>
<evidence type="ECO:0000313" key="3">
    <source>
        <dbReference type="EMBL" id="PYB74313.1"/>
    </source>
</evidence>
<gene>
    <name evidence="3" type="ORF">DMY87_09710</name>
</gene>
<sequence>MSNLFWLLAVIVGPILLGGAIAYALLRQRRLTSDEQKRSDAAAKELYKHDENADTRHLGGRG</sequence>
<name>A0ABX5NSJ8_9HYPH</name>
<comment type="caution">
    <text evidence="3">The sequence shown here is derived from an EMBL/GenBank/DDBJ whole genome shotgun (WGS) entry which is preliminary data.</text>
</comment>
<feature type="region of interest" description="Disordered" evidence="1">
    <location>
        <begin position="42"/>
        <end position="62"/>
    </location>
</feature>
<evidence type="ECO:0000313" key="4">
    <source>
        <dbReference type="Proteomes" id="UP000247536"/>
    </source>
</evidence>
<keyword evidence="2" id="KW-0812">Transmembrane</keyword>
<evidence type="ECO:0000256" key="1">
    <source>
        <dbReference type="SAM" id="MobiDB-lite"/>
    </source>
</evidence>
<accession>A0ABX5NSJ8</accession>
<keyword evidence="2" id="KW-1133">Transmembrane helix</keyword>
<dbReference type="EMBL" id="QJRY01000003">
    <property type="protein sequence ID" value="PYB74313.1"/>
    <property type="molecule type" value="Genomic_DNA"/>
</dbReference>
<keyword evidence="2" id="KW-0472">Membrane</keyword>
<proteinExistence type="predicted"/>
<reference evidence="3 4" key="1">
    <citation type="submission" date="2018-06" db="EMBL/GenBank/DDBJ databases">
        <title>Rhizobium wuzhouense sp. nov., isolated from roots of Oryza officinalis.</title>
        <authorList>
            <person name="Yuan T."/>
        </authorList>
    </citation>
    <scope>NUCLEOTIDE SEQUENCE [LARGE SCALE GENOMIC DNA]</scope>
    <source>
        <strain evidence="3 4">W44</strain>
    </source>
</reference>
<organism evidence="3 4">
    <name type="scientific">Rhizobium wuzhouense</name>
    <dbReference type="NCBI Taxonomy" id="1986026"/>
    <lineage>
        <taxon>Bacteria</taxon>
        <taxon>Pseudomonadati</taxon>
        <taxon>Pseudomonadota</taxon>
        <taxon>Alphaproteobacteria</taxon>
        <taxon>Hyphomicrobiales</taxon>
        <taxon>Rhizobiaceae</taxon>
        <taxon>Rhizobium/Agrobacterium group</taxon>
        <taxon>Rhizobium</taxon>
    </lineage>
</organism>
<evidence type="ECO:0000256" key="2">
    <source>
        <dbReference type="SAM" id="Phobius"/>
    </source>
</evidence>
<dbReference type="Proteomes" id="UP000247536">
    <property type="component" value="Unassembled WGS sequence"/>
</dbReference>